<dbReference type="GO" id="GO:0005667">
    <property type="term" value="C:transcription regulator complex"/>
    <property type="evidence" value="ECO:0007669"/>
    <property type="project" value="TreeGrafter"/>
</dbReference>
<dbReference type="GO" id="GO:0000118">
    <property type="term" value="C:histone deacetylase complex"/>
    <property type="evidence" value="ECO:0007669"/>
    <property type="project" value="TreeGrafter"/>
</dbReference>
<feature type="region of interest" description="Disordered" evidence="16">
    <location>
        <begin position="154"/>
        <end position="174"/>
    </location>
</feature>
<gene>
    <name evidence="19" type="ORF">AS27_12426</name>
</gene>
<evidence type="ECO:0000256" key="3">
    <source>
        <dbReference type="ARBA" id="ARBA00022491"/>
    </source>
</evidence>
<keyword evidence="20" id="KW-1185">Reference proteome</keyword>
<evidence type="ECO:0000256" key="15">
    <source>
        <dbReference type="ARBA" id="ARBA00068624"/>
    </source>
</evidence>
<dbReference type="InterPro" id="IPR017884">
    <property type="entry name" value="SANT_dom"/>
</dbReference>
<dbReference type="InterPro" id="IPR001005">
    <property type="entry name" value="SANT/Myb"/>
</dbReference>
<evidence type="ECO:0000256" key="6">
    <source>
        <dbReference type="ARBA" id="ARBA00022771"/>
    </source>
</evidence>
<dbReference type="InterPro" id="IPR051066">
    <property type="entry name" value="Trans_reg/Corepressor"/>
</dbReference>
<keyword evidence="12" id="KW-0804">Transcription</keyword>
<dbReference type="InterPro" id="IPR009057">
    <property type="entry name" value="Homeodomain-like_sf"/>
</dbReference>
<keyword evidence="13" id="KW-0539">Nucleus</keyword>
<dbReference type="GO" id="GO:0003714">
    <property type="term" value="F:transcription corepressor activity"/>
    <property type="evidence" value="ECO:0007669"/>
    <property type="project" value="TreeGrafter"/>
</dbReference>
<accession>A0A087RJ59</accession>
<dbReference type="GO" id="GO:0051321">
    <property type="term" value="P:meiotic cell cycle"/>
    <property type="evidence" value="ECO:0007669"/>
    <property type="project" value="UniProtKB-KW"/>
</dbReference>
<evidence type="ECO:0000256" key="2">
    <source>
        <dbReference type="ARBA" id="ARBA00022473"/>
    </source>
</evidence>
<name>A0A087RJ59_APTFO</name>
<dbReference type="FunFam" id="1.10.10.60:FF:000251">
    <property type="entry name" value="Zinc finger protein 541"/>
    <property type="match status" value="1"/>
</dbReference>
<keyword evidence="3" id="KW-0678">Repressor</keyword>
<evidence type="ECO:0000256" key="16">
    <source>
        <dbReference type="SAM" id="MobiDB-lite"/>
    </source>
</evidence>
<dbReference type="Pfam" id="PF01448">
    <property type="entry name" value="ELM2"/>
    <property type="match status" value="1"/>
</dbReference>
<feature type="non-terminal residue" evidence="19">
    <location>
        <position position="525"/>
    </location>
</feature>
<keyword evidence="4" id="KW-0479">Metal-binding</keyword>
<dbReference type="GO" id="GO:0006357">
    <property type="term" value="P:regulation of transcription by RNA polymerase II"/>
    <property type="evidence" value="ECO:0007669"/>
    <property type="project" value="TreeGrafter"/>
</dbReference>
<dbReference type="PROSITE" id="PS51156">
    <property type="entry name" value="ELM2"/>
    <property type="match status" value="1"/>
</dbReference>
<evidence type="ECO:0000256" key="10">
    <source>
        <dbReference type="ARBA" id="ARBA00023015"/>
    </source>
</evidence>
<comment type="subcellular location">
    <subcellularLocation>
        <location evidence="1">Nucleus</location>
    </subcellularLocation>
</comment>
<dbReference type="STRING" id="9233.A0A087RJ59"/>
<evidence type="ECO:0000256" key="1">
    <source>
        <dbReference type="ARBA" id="ARBA00004123"/>
    </source>
</evidence>
<dbReference type="EMBL" id="KL226398">
    <property type="protein sequence ID" value="KFM13513.1"/>
    <property type="molecule type" value="Genomic_DNA"/>
</dbReference>
<dbReference type="GO" id="GO:0030154">
    <property type="term" value="P:cell differentiation"/>
    <property type="evidence" value="ECO:0007669"/>
    <property type="project" value="UniProtKB-KW"/>
</dbReference>
<keyword evidence="9" id="KW-0744">Spermatogenesis</keyword>
<evidence type="ECO:0000313" key="20">
    <source>
        <dbReference type="Proteomes" id="UP000053286"/>
    </source>
</evidence>
<reference evidence="19 20" key="1">
    <citation type="submission" date="2014-04" db="EMBL/GenBank/DDBJ databases">
        <title>Genome evolution of avian class.</title>
        <authorList>
            <person name="Zhang G."/>
            <person name="Li C."/>
        </authorList>
    </citation>
    <scope>NUCLEOTIDE SEQUENCE [LARGE SCALE GENOMIC DNA]</scope>
    <source>
        <strain evidence="19">BGI_AS27</strain>
    </source>
</reference>
<protein>
    <recommendedName>
        <fullName evidence="15">Zinc finger protein 541</fullName>
    </recommendedName>
</protein>
<dbReference type="SMART" id="SM01189">
    <property type="entry name" value="ELM2"/>
    <property type="match status" value="1"/>
</dbReference>
<dbReference type="GO" id="GO:0007283">
    <property type="term" value="P:spermatogenesis"/>
    <property type="evidence" value="ECO:0007669"/>
    <property type="project" value="UniProtKB-KW"/>
</dbReference>
<evidence type="ECO:0000256" key="7">
    <source>
        <dbReference type="ARBA" id="ARBA00022782"/>
    </source>
</evidence>
<evidence type="ECO:0000256" key="4">
    <source>
        <dbReference type="ARBA" id="ARBA00022723"/>
    </source>
</evidence>
<keyword evidence="11" id="KW-0010">Activator</keyword>
<evidence type="ECO:0000259" key="18">
    <source>
        <dbReference type="PROSITE" id="PS51293"/>
    </source>
</evidence>
<keyword evidence="8" id="KW-0862">Zinc</keyword>
<dbReference type="SMART" id="SM00717">
    <property type="entry name" value="SANT"/>
    <property type="match status" value="1"/>
</dbReference>
<evidence type="ECO:0000313" key="19">
    <source>
        <dbReference type="EMBL" id="KFM13513.1"/>
    </source>
</evidence>
<dbReference type="PANTHER" id="PTHR16089:SF23">
    <property type="entry name" value="ZINC FINGER PROTEIN 541"/>
    <property type="match status" value="1"/>
</dbReference>
<dbReference type="Proteomes" id="UP000053286">
    <property type="component" value="Unassembled WGS sequence"/>
</dbReference>
<feature type="domain" description="SANT" evidence="18">
    <location>
        <begin position="366"/>
        <end position="417"/>
    </location>
</feature>
<keyword evidence="10" id="KW-0805">Transcription regulation</keyword>
<dbReference type="InterPro" id="IPR000949">
    <property type="entry name" value="ELM2_dom"/>
</dbReference>
<evidence type="ECO:0000256" key="14">
    <source>
        <dbReference type="ARBA" id="ARBA00023254"/>
    </source>
</evidence>
<dbReference type="SUPFAM" id="SSF46689">
    <property type="entry name" value="Homeodomain-like"/>
    <property type="match status" value="1"/>
</dbReference>
<dbReference type="AlphaFoldDB" id="A0A087RJ59"/>
<dbReference type="PANTHER" id="PTHR16089">
    <property type="entry name" value="REST COREPRESSOR COREST PROTEIN-RELATED"/>
    <property type="match status" value="1"/>
</dbReference>
<keyword evidence="14" id="KW-0469">Meiosis</keyword>
<evidence type="ECO:0000256" key="9">
    <source>
        <dbReference type="ARBA" id="ARBA00022871"/>
    </source>
</evidence>
<dbReference type="Gene3D" id="1.10.10.60">
    <property type="entry name" value="Homeodomain-like"/>
    <property type="match status" value="1"/>
</dbReference>
<proteinExistence type="predicted"/>
<evidence type="ECO:0000256" key="5">
    <source>
        <dbReference type="ARBA" id="ARBA00022737"/>
    </source>
</evidence>
<keyword evidence="7" id="KW-0221">Differentiation</keyword>
<evidence type="ECO:0000256" key="8">
    <source>
        <dbReference type="ARBA" id="ARBA00022833"/>
    </source>
</evidence>
<evidence type="ECO:0000256" key="13">
    <source>
        <dbReference type="ARBA" id="ARBA00023242"/>
    </source>
</evidence>
<keyword evidence="2" id="KW-0217">Developmental protein</keyword>
<organism evidence="19 20">
    <name type="scientific">Aptenodytes forsteri</name>
    <name type="common">Emperor penguin</name>
    <dbReference type="NCBI Taxonomy" id="9233"/>
    <lineage>
        <taxon>Eukaryota</taxon>
        <taxon>Metazoa</taxon>
        <taxon>Chordata</taxon>
        <taxon>Craniata</taxon>
        <taxon>Vertebrata</taxon>
        <taxon>Euteleostomi</taxon>
        <taxon>Archelosauria</taxon>
        <taxon>Archosauria</taxon>
        <taxon>Dinosauria</taxon>
        <taxon>Saurischia</taxon>
        <taxon>Theropoda</taxon>
        <taxon>Coelurosauria</taxon>
        <taxon>Aves</taxon>
        <taxon>Neognathae</taxon>
        <taxon>Neoaves</taxon>
        <taxon>Aequornithes</taxon>
        <taxon>Sphenisciformes</taxon>
        <taxon>Spheniscidae</taxon>
        <taxon>Aptenodytes</taxon>
    </lineage>
</organism>
<sequence>LQGGNIYSLTNAAEEDNLSAGCNKSGAAPTDGSSGEGGFLRKDCGQLFYTENGLESHGCFRGEQWHPPQRKEEQQVKGKKLNPSVLELSLQAAGGGNCPSKPEVPLEDVTAAPLVIPVSVPVTAANSQGGNEVTEKESPDGKDLKEILHQRKRQTRPKSLFIPPPPAPEAQPGMGGCYQSNLRSPVFLVDHLLRDLFQRSPYTPPPMLSPVREGSGLYFSTLCSSSANGDPNQLFTAVLGRMDGDFGFCLMKDNTKISIQPHINVGSRFQAEVPNLRDRSQLGKDEQAASLVWKPWGDIATNPETQDRELLNMACSSVMPGGGTNLELALHCLHEARGNVLEALEMLLFGAPQKSESHPLANYRYAGSDTWTPLEKQLFRKAFCVHKKDFYLIQKKIQTKNVSQCVEYYYIWKKKIKFDYSRAQVIAKKVKRDKDEVEEAEEKVEKRLGICARGRSSMKTNNEARFNGVYRMEKKNPKPNPVCFLTSRVFDKIKGRNAHMKSHRLQERVEPLVKITWPLKHFKSE</sequence>
<feature type="domain" description="ELM2" evidence="17">
    <location>
        <begin position="261"/>
        <end position="351"/>
    </location>
</feature>
<keyword evidence="6" id="KW-0863">Zinc-finger</keyword>
<evidence type="ECO:0000256" key="11">
    <source>
        <dbReference type="ARBA" id="ARBA00023159"/>
    </source>
</evidence>
<keyword evidence="5" id="KW-0677">Repeat</keyword>
<dbReference type="GO" id="GO:0008270">
    <property type="term" value="F:zinc ion binding"/>
    <property type="evidence" value="ECO:0007669"/>
    <property type="project" value="UniProtKB-KW"/>
</dbReference>
<dbReference type="PROSITE" id="PS51293">
    <property type="entry name" value="SANT"/>
    <property type="match status" value="1"/>
</dbReference>
<feature type="non-terminal residue" evidence="19">
    <location>
        <position position="1"/>
    </location>
</feature>
<evidence type="ECO:0000259" key="17">
    <source>
        <dbReference type="PROSITE" id="PS51156"/>
    </source>
</evidence>
<evidence type="ECO:0000256" key="12">
    <source>
        <dbReference type="ARBA" id="ARBA00023163"/>
    </source>
</evidence>